<keyword evidence="1" id="KW-0723">Serine/threonine-protein kinase</keyword>
<evidence type="ECO:0000256" key="8">
    <source>
        <dbReference type="PIRSR" id="PIRSR630616-3"/>
    </source>
</evidence>
<name>A0A7J6MQ84_PERCH</name>
<keyword evidence="5 7" id="KW-0067">ATP-binding</keyword>
<dbReference type="GO" id="GO:0005524">
    <property type="term" value="F:ATP binding"/>
    <property type="evidence" value="ECO:0007669"/>
    <property type="project" value="UniProtKB-UniRule"/>
</dbReference>
<evidence type="ECO:0000256" key="2">
    <source>
        <dbReference type="ARBA" id="ARBA00022679"/>
    </source>
</evidence>
<dbReference type="EMBL" id="JAAPAO010000076">
    <property type="protein sequence ID" value="KAF4673745.1"/>
    <property type="molecule type" value="Genomic_DNA"/>
</dbReference>
<feature type="region of interest" description="Disordered" evidence="10">
    <location>
        <begin position="1"/>
        <end position="37"/>
    </location>
</feature>
<dbReference type="InterPro" id="IPR008271">
    <property type="entry name" value="Ser/Thr_kinase_AS"/>
</dbReference>
<evidence type="ECO:0000256" key="5">
    <source>
        <dbReference type="ARBA" id="ARBA00022840"/>
    </source>
</evidence>
<dbReference type="SMART" id="SM00220">
    <property type="entry name" value="S_TKc"/>
    <property type="match status" value="1"/>
</dbReference>
<evidence type="ECO:0000313" key="13">
    <source>
        <dbReference type="Proteomes" id="UP000591131"/>
    </source>
</evidence>
<dbReference type="Pfam" id="PF00069">
    <property type="entry name" value="Pkinase"/>
    <property type="match status" value="1"/>
</dbReference>
<feature type="compositionally biased region" description="Polar residues" evidence="10">
    <location>
        <begin position="1"/>
        <end position="18"/>
    </location>
</feature>
<feature type="region of interest" description="Disordered" evidence="10">
    <location>
        <begin position="232"/>
        <end position="257"/>
    </location>
</feature>
<evidence type="ECO:0000256" key="9">
    <source>
        <dbReference type="PROSITE-ProRule" id="PRU10141"/>
    </source>
</evidence>
<evidence type="ECO:0000256" key="3">
    <source>
        <dbReference type="ARBA" id="ARBA00022741"/>
    </source>
</evidence>
<evidence type="ECO:0000256" key="10">
    <source>
        <dbReference type="SAM" id="MobiDB-lite"/>
    </source>
</evidence>
<dbReference type="PROSITE" id="PS00108">
    <property type="entry name" value="PROTEIN_KINASE_ST"/>
    <property type="match status" value="1"/>
</dbReference>
<keyword evidence="3 7" id="KW-0547">Nucleotide-binding</keyword>
<evidence type="ECO:0000256" key="7">
    <source>
        <dbReference type="PIRSR" id="PIRSR630616-2"/>
    </source>
</evidence>
<keyword evidence="2" id="KW-0808">Transferase</keyword>
<feature type="compositionally biased region" description="Basic and acidic residues" evidence="10">
    <location>
        <begin position="235"/>
        <end position="245"/>
    </location>
</feature>
<evidence type="ECO:0000256" key="4">
    <source>
        <dbReference type="ARBA" id="ARBA00022777"/>
    </source>
</evidence>
<feature type="cross-link" description="Glycyl lysine isopeptide (Lys-Gly) (interchain with G-Cter in SUMO2)" evidence="8">
    <location>
        <position position="198"/>
    </location>
</feature>
<dbReference type="InterPro" id="IPR011009">
    <property type="entry name" value="Kinase-like_dom_sf"/>
</dbReference>
<dbReference type="AlphaFoldDB" id="A0A7J6MQ84"/>
<dbReference type="InterPro" id="IPR000719">
    <property type="entry name" value="Prot_kinase_dom"/>
</dbReference>
<organism evidence="12 13">
    <name type="scientific">Perkinsus chesapeaki</name>
    <name type="common">Clam parasite</name>
    <name type="synonym">Perkinsus andrewsi</name>
    <dbReference type="NCBI Taxonomy" id="330153"/>
    <lineage>
        <taxon>Eukaryota</taxon>
        <taxon>Sar</taxon>
        <taxon>Alveolata</taxon>
        <taxon>Perkinsozoa</taxon>
        <taxon>Perkinsea</taxon>
        <taxon>Perkinsida</taxon>
        <taxon>Perkinsidae</taxon>
        <taxon>Perkinsus</taxon>
    </lineage>
</organism>
<reference evidence="12 13" key="1">
    <citation type="submission" date="2020-04" db="EMBL/GenBank/DDBJ databases">
        <title>Perkinsus chesapeaki whole genome sequence.</title>
        <authorList>
            <person name="Bogema D.R."/>
        </authorList>
    </citation>
    <scope>NUCLEOTIDE SEQUENCE [LARGE SCALE GENOMIC DNA]</scope>
    <source>
        <strain evidence="12">ATCC PRA-425</strain>
    </source>
</reference>
<gene>
    <name evidence="12" type="ORF">FOL47_010125</name>
</gene>
<evidence type="ECO:0000313" key="12">
    <source>
        <dbReference type="EMBL" id="KAF4673745.1"/>
    </source>
</evidence>
<dbReference type="PROSITE" id="PS50011">
    <property type="entry name" value="PROTEIN_KINASE_DOM"/>
    <property type="match status" value="1"/>
</dbReference>
<dbReference type="SUPFAM" id="SSF56112">
    <property type="entry name" value="Protein kinase-like (PK-like)"/>
    <property type="match status" value="1"/>
</dbReference>
<keyword evidence="4" id="KW-0418">Kinase</keyword>
<dbReference type="Gene3D" id="1.10.510.10">
    <property type="entry name" value="Transferase(Phosphotransferase) domain 1"/>
    <property type="match status" value="1"/>
</dbReference>
<dbReference type="PANTHER" id="PTHR24350">
    <property type="entry name" value="SERINE/THREONINE-PROTEIN KINASE IAL-RELATED"/>
    <property type="match status" value="1"/>
</dbReference>
<dbReference type="Proteomes" id="UP000591131">
    <property type="component" value="Unassembled WGS sequence"/>
</dbReference>
<feature type="binding site" evidence="7">
    <location>
        <begin position="147"/>
        <end position="149"/>
    </location>
    <ligand>
        <name>ATP</name>
        <dbReference type="ChEBI" id="CHEBI:30616"/>
    </ligand>
</feature>
<evidence type="ECO:0000259" key="11">
    <source>
        <dbReference type="PROSITE" id="PS50011"/>
    </source>
</evidence>
<evidence type="ECO:0000256" key="6">
    <source>
        <dbReference type="PIRSR" id="PIRSR630616-1"/>
    </source>
</evidence>
<sequence length="550" mass="60363">MSLASVSTVSAQSTFRQQSNDHWRPRVMLSSQPHPPPPPTIMHSLPECISAVPIELPGTIARRFTLHPSSTQCVLGSGSYAIVRQLKDKETGEYYALKAVQKQPLIDRGMLDRIYNEIATHQELRHENILTLHGYFEDSTHIYMQLELATGGVLSNWQSRCFPPYGRVAERQAAIIFRQILSAVDHLHRRNIAHRDLKTANVLMMRSYGPTDTDISVRLCDFGWSTSCDDEAGAENEKNADDDSPPRSGSVGRRRTLCGTVDSMPPEMLVGAPHGLPCDRWALGCLLYSLLVGHSPYAGNHSVVHPTVALRDRILSSHGVAYPRGVGSSAVRDMVNRFMQLNPKARLHTSTAMEHGWIQKYHSTASRDISDVDSEEEFVKCEVWHRPQHASGVIRRVSSPLEQLGFLKTAAVAAAPSRFSPPTRTRPLLPSYNSGAGGGYVLGASPPRMPASRSQVMLATVAALPSQLSPRDVTSKSPQEPTKIDFRVDKAPPLGMSHVQVANTLADLTAFSPPALRVLPHPAASSLFGPVRGRSAVPMMPSVYPPGYFF</sequence>
<comment type="caution">
    <text evidence="12">The sequence shown here is derived from an EMBL/GenBank/DDBJ whole genome shotgun (WGS) entry which is preliminary data.</text>
</comment>
<dbReference type="InterPro" id="IPR017441">
    <property type="entry name" value="Protein_kinase_ATP_BS"/>
</dbReference>
<dbReference type="InterPro" id="IPR030616">
    <property type="entry name" value="Aur-like"/>
</dbReference>
<dbReference type="FunFam" id="3.30.200.20:FF:000042">
    <property type="entry name" value="Aurora kinase A"/>
    <property type="match status" value="1"/>
</dbReference>
<feature type="binding site" evidence="7 9">
    <location>
        <position position="98"/>
    </location>
    <ligand>
        <name>ATP</name>
        <dbReference type="ChEBI" id="CHEBI:30616"/>
    </ligand>
</feature>
<keyword evidence="13" id="KW-1185">Reference proteome</keyword>
<protein>
    <recommendedName>
        <fullName evidence="11">Protein kinase domain-containing protein</fullName>
    </recommendedName>
</protein>
<evidence type="ECO:0000256" key="1">
    <source>
        <dbReference type="ARBA" id="ARBA00022527"/>
    </source>
</evidence>
<proteinExistence type="predicted"/>
<dbReference type="GO" id="GO:0004674">
    <property type="term" value="F:protein serine/threonine kinase activity"/>
    <property type="evidence" value="ECO:0007669"/>
    <property type="project" value="UniProtKB-KW"/>
</dbReference>
<feature type="binding site" evidence="7">
    <location>
        <position position="221"/>
    </location>
    <ligand>
        <name>ATP</name>
        <dbReference type="ChEBI" id="CHEBI:30616"/>
    </ligand>
</feature>
<dbReference type="PROSITE" id="PS00107">
    <property type="entry name" value="PROTEIN_KINASE_ATP"/>
    <property type="match status" value="1"/>
</dbReference>
<dbReference type="OrthoDB" id="40902at2759"/>
<feature type="domain" description="Protein kinase" evidence="11">
    <location>
        <begin position="69"/>
        <end position="358"/>
    </location>
</feature>
<feature type="active site" description="Proton acceptor" evidence="6">
    <location>
        <position position="196"/>
    </location>
</feature>
<accession>A0A7J6MQ84</accession>